<dbReference type="AlphaFoldDB" id="A0A645IC44"/>
<proteinExistence type="predicted"/>
<evidence type="ECO:0000313" key="1">
    <source>
        <dbReference type="EMBL" id="MPN48807.1"/>
    </source>
</evidence>
<organism evidence="1">
    <name type="scientific">bioreactor metagenome</name>
    <dbReference type="NCBI Taxonomy" id="1076179"/>
    <lineage>
        <taxon>unclassified sequences</taxon>
        <taxon>metagenomes</taxon>
        <taxon>ecological metagenomes</taxon>
    </lineage>
</organism>
<accession>A0A645IC44</accession>
<gene>
    <name evidence="1" type="ORF">SDC9_196419</name>
</gene>
<reference evidence="1" key="1">
    <citation type="submission" date="2019-08" db="EMBL/GenBank/DDBJ databases">
        <authorList>
            <person name="Kucharzyk K."/>
            <person name="Murdoch R.W."/>
            <person name="Higgins S."/>
            <person name="Loffler F."/>
        </authorList>
    </citation>
    <scope>NUCLEOTIDE SEQUENCE</scope>
</reference>
<comment type="caution">
    <text evidence="1">The sequence shown here is derived from an EMBL/GenBank/DDBJ whole genome shotgun (WGS) entry which is preliminary data.</text>
</comment>
<protein>
    <submittedName>
        <fullName evidence="1">Uncharacterized protein</fullName>
    </submittedName>
</protein>
<sequence length="130" mass="14052">MAGQCPNGGKTVFLVEFFCPIIGIQDFQDEGRAASMCGMPDRLINQLMGKALATIGHSYPGSCVIRDCVAPCHQQKAYQLSFVKEADRIIQAASVGMHMADKLGAVHLHGDVIVAEGVVERLKKMVDVHL</sequence>
<dbReference type="EMBL" id="VSSQ01111465">
    <property type="protein sequence ID" value="MPN48807.1"/>
    <property type="molecule type" value="Genomic_DNA"/>
</dbReference>
<name>A0A645IC44_9ZZZZ</name>